<organism evidence="8 9">
    <name type="scientific">Actinomadura rugatobispora</name>
    <dbReference type="NCBI Taxonomy" id="1994"/>
    <lineage>
        <taxon>Bacteria</taxon>
        <taxon>Bacillati</taxon>
        <taxon>Actinomycetota</taxon>
        <taxon>Actinomycetes</taxon>
        <taxon>Streptosporangiales</taxon>
        <taxon>Thermomonosporaceae</taxon>
        <taxon>Actinomadura</taxon>
    </lineage>
</organism>
<evidence type="ECO:0000259" key="7">
    <source>
        <dbReference type="Pfam" id="PF02687"/>
    </source>
</evidence>
<evidence type="ECO:0000256" key="2">
    <source>
        <dbReference type="ARBA" id="ARBA00022475"/>
    </source>
</evidence>
<keyword evidence="4 6" id="KW-1133">Transmembrane helix</keyword>
<evidence type="ECO:0000256" key="1">
    <source>
        <dbReference type="ARBA" id="ARBA00004651"/>
    </source>
</evidence>
<gene>
    <name evidence="8" type="ORF">ACFPZN_52055</name>
</gene>
<dbReference type="Pfam" id="PF02687">
    <property type="entry name" value="FtsX"/>
    <property type="match status" value="1"/>
</dbReference>
<comment type="caution">
    <text evidence="8">The sequence shown here is derived from an EMBL/GenBank/DDBJ whole genome shotgun (WGS) entry which is preliminary data.</text>
</comment>
<evidence type="ECO:0000256" key="5">
    <source>
        <dbReference type="ARBA" id="ARBA00023136"/>
    </source>
</evidence>
<sequence>MNGGRGRVLFAVAGMLARGTSRADRRRRRLMTGGAALATFFLMGAVNLLLIRGTTYTAWAGLVSESGLRPGTALALALLVVPVLALLHQVGRVAQATQEWRLAALRLAGATPGDVRLLGAAEAVRVGALGAVLGGIAYVGGQRAAMAWFGVRDTARYAIPAWPVPLVAVAVVGAAAVVSLLVSRHVVTSPLHVARRAARPRPAWYTLLPLGIGVVLMVSGSFTENVDKVGVPLFFAGGTLSVLGVAAGASRLVLMSARLAGRWARTPETLLAARALEADPRAWGRTMAVVGLVVMFGTGTGVVEYDVFQGAREFDGYIDGFWLVSLGLTNAALLFALLVAVSALVVHRAESLLESGRSTAVLVATGAPVRSLRRSALRQTVIAAAPVSLIAALAALVGMTPGIFELSVNPAMLAWTAGRALLMVVVAVAVAVLVALLSGRLVARAASPVHLRTQ</sequence>
<evidence type="ECO:0000313" key="8">
    <source>
        <dbReference type="EMBL" id="MFC5754207.1"/>
    </source>
</evidence>
<protein>
    <submittedName>
        <fullName evidence="8">FtsX-like permease family protein</fullName>
    </submittedName>
</protein>
<evidence type="ECO:0000256" key="6">
    <source>
        <dbReference type="SAM" id="Phobius"/>
    </source>
</evidence>
<feature type="transmembrane region" description="Helical" evidence="6">
    <location>
        <begin position="71"/>
        <end position="91"/>
    </location>
</feature>
<feature type="transmembrane region" description="Helical" evidence="6">
    <location>
        <begin position="30"/>
        <end position="51"/>
    </location>
</feature>
<dbReference type="Proteomes" id="UP001596074">
    <property type="component" value="Unassembled WGS sequence"/>
</dbReference>
<evidence type="ECO:0000256" key="4">
    <source>
        <dbReference type="ARBA" id="ARBA00022989"/>
    </source>
</evidence>
<comment type="subcellular location">
    <subcellularLocation>
        <location evidence="1">Cell membrane</location>
        <topology evidence="1">Multi-pass membrane protein</topology>
    </subcellularLocation>
</comment>
<feature type="transmembrane region" description="Helical" evidence="6">
    <location>
        <begin position="161"/>
        <end position="182"/>
    </location>
</feature>
<dbReference type="EMBL" id="JBHSON010000141">
    <property type="protein sequence ID" value="MFC5754207.1"/>
    <property type="molecule type" value="Genomic_DNA"/>
</dbReference>
<feature type="transmembrane region" description="Helical" evidence="6">
    <location>
        <begin position="203"/>
        <end position="222"/>
    </location>
</feature>
<name>A0ABW1AI65_9ACTN</name>
<feature type="transmembrane region" description="Helical" evidence="6">
    <location>
        <begin position="380"/>
        <end position="400"/>
    </location>
</feature>
<feature type="transmembrane region" description="Helical" evidence="6">
    <location>
        <begin position="282"/>
        <end position="302"/>
    </location>
</feature>
<keyword evidence="9" id="KW-1185">Reference proteome</keyword>
<evidence type="ECO:0000256" key="3">
    <source>
        <dbReference type="ARBA" id="ARBA00022692"/>
    </source>
</evidence>
<accession>A0ABW1AI65</accession>
<dbReference type="InterPro" id="IPR003838">
    <property type="entry name" value="ABC3_permease_C"/>
</dbReference>
<keyword evidence="2" id="KW-1003">Cell membrane</keyword>
<feature type="transmembrane region" description="Helical" evidence="6">
    <location>
        <begin position="322"/>
        <end position="346"/>
    </location>
</feature>
<evidence type="ECO:0000313" key="9">
    <source>
        <dbReference type="Proteomes" id="UP001596074"/>
    </source>
</evidence>
<keyword evidence="5 6" id="KW-0472">Membrane</keyword>
<feature type="transmembrane region" description="Helical" evidence="6">
    <location>
        <begin position="234"/>
        <end position="254"/>
    </location>
</feature>
<feature type="transmembrane region" description="Helical" evidence="6">
    <location>
        <begin position="420"/>
        <end position="443"/>
    </location>
</feature>
<feature type="transmembrane region" description="Helical" evidence="6">
    <location>
        <begin position="123"/>
        <end position="141"/>
    </location>
</feature>
<proteinExistence type="predicted"/>
<reference evidence="9" key="1">
    <citation type="journal article" date="2019" name="Int. J. Syst. Evol. Microbiol.">
        <title>The Global Catalogue of Microorganisms (GCM) 10K type strain sequencing project: providing services to taxonomists for standard genome sequencing and annotation.</title>
        <authorList>
            <consortium name="The Broad Institute Genomics Platform"/>
            <consortium name="The Broad Institute Genome Sequencing Center for Infectious Disease"/>
            <person name="Wu L."/>
            <person name="Ma J."/>
        </authorList>
    </citation>
    <scope>NUCLEOTIDE SEQUENCE [LARGE SCALE GENOMIC DNA]</scope>
    <source>
        <strain evidence="9">KCTC 42087</strain>
    </source>
</reference>
<keyword evidence="3 6" id="KW-0812">Transmembrane</keyword>
<dbReference type="RefSeq" id="WP_378292061.1">
    <property type="nucleotide sequence ID" value="NZ_JBHSON010000141.1"/>
</dbReference>
<feature type="domain" description="ABC3 transporter permease C-terminal" evidence="7">
    <location>
        <begin position="78"/>
        <end position="189"/>
    </location>
</feature>